<proteinExistence type="predicted"/>
<dbReference type="PANTHER" id="PTHR35495:SF1">
    <property type="entry name" value="OS06G0679600 PROTEIN"/>
    <property type="match status" value="1"/>
</dbReference>
<dbReference type="FunCoup" id="A0A6I9RC35">
    <property type="interactions" value="148"/>
</dbReference>
<dbReference type="RefSeq" id="XP_010923845.1">
    <property type="nucleotide sequence ID" value="XM_010925543.3"/>
</dbReference>
<evidence type="ECO:0000313" key="1">
    <source>
        <dbReference type="Proteomes" id="UP000504607"/>
    </source>
</evidence>
<dbReference type="Proteomes" id="UP000504607">
    <property type="component" value="Chromosome 6"/>
</dbReference>
<name>A0A6I9RC35_ELAGV</name>
<gene>
    <name evidence="2" type="primary">LOC105046817</name>
</gene>
<accession>A0A6I9RC35</accession>
<dbReference type="GeneID" id="105046817"/>
<dbReference type="InParanoid" id="A0A6I9RC35"/>
<protein>
    <submittedName>
        <fullName evidence="2">Uncharacterized protein LOC105046817</fullName>
    </submittedName>
</protein>
<dbReference type="OrthoDB" id="1924680at2759"/>
<keyword evidence="1" id="KW-1185">Reference proteome</keyword>
<dbReference type="PANTHER" id="PTHR35495">
    <property type="entry name" value="OS06G0679600 PROTEIN"/>
    <property type="match status" value="1"/>
</dbReference>
<organism evidence="1 2">
    <name type="scientific">Elaeis guineensis var. tenera</name>
    <name type="common">Oil palm</name>
    <dbReference type="NCBI Taxonomy" id="51953"/>
    <lineage>
        <taxon>Eukaryota</taxon>
        <taxon>Viridiplantae</taxon>
        <taxon>Streptophyta</taxon>
        <taxon>Embryophyta</taxon>
        <taxon>Tracheophyta</taxon>
        <taxon>Spermatophyta</taxon>
        <taxon>Magnoliopsida</taxon>
        <taxon>Liliopsida</taxon>
        <taxon>Arecaceae</taxon>
        <taxon>Arecoideae</taxon>
        <taxon>Cocoseae</taxon>
        <taxon>Elaeidinae</taxon>
        <taxon>Elaeis</taxon>
    </lineage>
</organism>
<reference evidence="2" key="1">
    <citation type="submission" date="2025-08" db="UniProtKB">
        <authorList>
            <consortium name="RefSeq"/>
        </authorList>
    </citation>
    <scope>IDENTIFICATION</scope>
</reference>
<dbReference type="AlphaFoldDB" id="A0A6I9RC35"/>
<sequence>MNRRLRSPNAKASPSKIEERLHRYLRPGALARLRDSRISARSPRSTLKILIPRLSAPSSPQAPPAAAAQMDGSPCFVIRSYGPRFPQRKKLVAAKSIFFVPSSPSGPEISDAAVDLFNSDLVVAH</sequence>
<evidence type="ECO:0000313" key="2">
    <source>
        <dbReference type="RefSeq" id="XP_010923845.1"/>
    </source>
</evidence>
<dbReference type="KEGG" id="egu:105046817"/>